<dbReference type="Pfam" id="PF00291">
    <property type="entry name" value="PALP"/>
    <property type="match status" value="1"/>
</dbReference>
<dbReference type="AlphaFoldDB" id="A0A0F0H871"/>
<dbReference type="InterPro" id="IPR050214">
    <property type="entry name" value="Cys_Synth/Cystath_Beta-Synth"/>
</dbReference>
<comment type="caution">
    <text evidence="6">The sequence shown here is derived from an EMBL/GenBank/DDBJ whole genome shotgun (WGS) entry which is preliminary data.</text>
</comment>
<dbReference type="InterPro" id="IPR001926">
    <property type="entry name" value="TrpB-like_PALP"/>
</dbReference>
<name>A0A0F0H871_LENAE</name>
<dbReference type="GO" id="GO:1901605">
    <property type="term" value="P:alpha-amino acid metabolic process"/>
    <property type="evidence" value="ECO:0007669"/>
    <property type="project" value="UniProtKB-ARBA"/>
</dbReference>
<keyword evidence="4" id="KW-0663">Pyridoxal phosphate</keyword>
<dbReference type="InterPro" id="IPR023927">
    <property type="entry name" value="SbnA"/>
</dbReference>
<feature type="domain" description="Tryptophan synthase beta chain-like PALP" evidence="5">
    <location>
        <begin position="20"/>
        <end position="292"/>
    </location>
</feature>
<dbReference type="OrthoDB" id="5176350at2"/>
<proteinExistence type="predicted"/>
<keyword evidence="7" id="KW-1185">Reference proteome</keyword>
<evidence type="ECO:0000256" key="4">
    <source>
        <dbReference type="ARBA" id="ARBA00022898"/>
    </source>
</evidence>
<dbReference type="PATRIC" id="fig|68170.10.peg.6823"/>
<dbReference type="Gene3D" id="3.40.50.1100">
    <property type="match status" value="2"/>
</dbReference>
<dbReference type="CDD" id="cd01561">
    <property type="entry name" value="CBS_like"/>
    <property type="match status" value="1"/>
</dbReference>
<gene>
    <name evidence="6" type="ORF">UK23_06240</name>
</gene>
<dbReference type="EMBL" id="JYJG01000029">
    <property type="protein sequence ID" value="KJK51705.1"/>
    <property type="molecule type" value="Genomic_DNA"/>
</dbReference>
<evidence type="ECO:0000256" key="3">
    <source>
        <dbReference type="ARBA" id="ARBA00022679"/>
    </source>
</evidence>
<evidence type="ECO:0000259" key="5">
    <source>
        <dbReference type="Pfam" id="PF00291"/>
    </source>
</evidence>
<evidence type="ECO:0000256" key="1">
    <source>
        <dbReference type="ARBA" id="ARBA00001933"/>
    </source>
</evidence>
<dbReference type="GO" id="GO:0016740">
    <property type="term" value="F:transferase activity"/>
    <property type="evidence" value="ECO:0007669"/>
    <property type="project" value="UniProtKB-KW"/>
</dbReference>
<organism evidence="6 7">
    <name type="scientific">Lentzea aerocolonigenes</name>
    <name type="common">Lechevalieria aerocolonigenes</name>
    <name type="synonym">Saccharothrix aerocolonigenes</name>
    <dbReference type="NCBI Taxonomy" id="68170"/>
    <lineage>
        <taxon>Bacteria</taxon>
        <taxon>Bacillati</taxon>
        <taxon>Actinomycetota</taxon>
        <taxon>Actinomycetes</taxon>
        <taxon>Pseudonocardiales</taxon>
        <taxon>Pseudonocardiaceae</taxon>
        <taxon>Lentzea</taxon>
    </lineage>
</organism>
<evidence type="ECO:0000313" key="7">
    <source>
        <dbReference type="Proteomes" id="UP000033393"/>
    </source>
</evidence>
<comment type="subunit">
    <text evidence="2">Homodimer.</text>
</comment>
<accession>A0A0F0H871</accession>
<dbReference type="PANTHER" id="PTHR10314">
    <property type="entry name" value="CYSTATHIONINE BETA-SYNTHASE"/>
    <property type="match status" value="1"/>
</dbReference>
<evidence type="ECO:0000256" key="2">
    <source>
        <dbReference type="ARBA" id="ARBA00011738"/>
    </source>
</evidence>
<dbReference type="InterPro" id="IPR036052">
    <property type="entry name" value="TrpB-like_PALP_sf"/>
</dbReference>
<protein>
    <submittedName>
        <fullName evidence="6">Cysteine synthase</fullName>
    </submittedName>
</protein>
<sequence length="325" mass="34426">MPVISAPHQFVRSDVYVDLRQVLGRGLYLKVEGLNLTGSVKLKTAASMVAAAEADGRLGPDSVLVESSSGNLGLALGAIAAASGHRFVCVTDIRCNPATVKLLRAMGTEVVVLSTPDRNGGFLAGRIAHVRQLCASDDRYLWLNQYENEANWMAHRDLTAAEVAAQFPGLDVLFAGAGTGGTLTGCVKFFQDKAPEVRVVAVDAVGSVSFGGQPGPRLIPGLGTSTRPPLLDPELPADVVHVSEQDTVRYCRMLAAKGFLFGGSTGTVVAGAMDWLSRHDPDGRLTAVVISPDLAERYVDTVYDDNWVSEHFGPELATVPGRVLS</sequence>
<reference evidence="6 7" key="1">
    <citation type="submission" date="2015-02" db="EMBL/GenBank/DDBJ databases">
        <authorList>
            <person name="Ju K.-S."/>
            <person name="Doroghazi J.R."/>
            <person name="Metcalf W."/>
        </authorList>
    </citation>
    <scope>NUCLEOTIDE SEQUENCE [LARGE SCALE GENOMIC DNA]</scope>
    <source>
        <strain evidence="6 7">NRRL B-16140</strain>
    </source>
</reference>
<dbReference type="SUPFAM" id="SSF53686">
    <property type="entry name" value="Tryptophan synthase beta subunit-like PLP-dependent enzymes"/>
    <property type="match status" value="1"/>
</dbReference>
<dbReference type="RefSeq" id="WP_045310388.1">
    <property type="nucleotide sequence ID" value="NZ_JYJG01000029.1"/>
</dbReference>
<dbReference type="Proteomes" id="UP000033393">
    <property type="component" value="Unassembled WGS sequence"/>
</dbReference>
<evidence type="ECO:0000313" key="6">
    <source>
        <dbReference type="EMBL" id="KJK51705.1"/>
    </source>
</evidence>
<keyword evidence="3" id="KW-0808">Transferase</keyword>
<comment type="cofactor">
    <cofactor evidence="1">
        <name>pyridoxal 5'-phosphate</name>
        <dbReference type="ChEBI" id="CHEBI:597326"/>
    </cofactor>
</comment>
<dbReference type="NCBIfam" id="TIGR03945">
    <property type="entry name" value="PLP_SbnA_fam"/>
    <property type="match status" value="1"/>
</dbReference>